<accession>A0A8J7K7F7</accession>
<proteinExistence type="predicted"/>
<name>A0A8J7K7F7_9GAMM</name>
<gene>
    <name evidence="3" type="ORF">IOQ59_12985</name>
</gene>
<evidence type="ECO:0000259" key="2">
    <source>
        <dbReference type="Pfam" id="PF13670"/>
    </source>
</evidence>
<feature type="signal peptide" evidence="1">
    <location>
        <begin position="1"/>
        <end position="20"/>
    </location>
</feature>
<feature type="chain" id="PRO_5035296609" evidence="1">
    <location>
        <begin position="21"/>
        <end position="89"/>
    </location>
</feature>
<dbReference type="RefSeq" id="WP_193953800.1">
    <property type="nucleotide sequence ID" value="NZ_JADEYS010000012.1"/>
</dbReference>
<evidence type="ECO:0000313" key="4">
    <source>
        <dbReference type="Proteomes" id="UP000640333"/>
    </source>
</evidence>
<dbReference type="InterPro" id="IPR025711">
    <property type="entry name" value="PepSY"/>
</dbReference>
<protein>
    <submittedName>
        <fullName evidence="3">PepSY domain-containing protein</fullName>
    </submittedName>
</protein>
<keyword evidence="4" id="KW-1185">Reference proteome</keyword>
<reference evidence="3" key="1">
    <citation type="submission" date="2020-10" db="EMBL/GenBank/DDBJ databases">
        <title>Bacterium isolated from coastal waters sediment.</title>
        <authorList>
            <person name="Chen R.-J."/>
            <person name="Lu D.-C."/>
            <person name="Zhu K.-L."/>
            <person name="Du Z.-J."/>
        </authorList>
    </citation>
    <scope>NUCLEOTIDE SEQUENCE</scope>
    <source>
        <strain evidence="3">N1Y112</strain>
    </source>
</reference>
<evidence type="ECO:0000256" key="1">
    <source>
        <dbReference type="SAM" id="SignalP"/>
    </source>
</evidence>
<dbReference type="EMBL" id="JADEYS010000012">
    <property type="protein sequence ID" value="MBE9398171.1"/>
    <property type="molecule type" value="Genomic_DNA"/>
</dbReference>
<organism evidence="3 4">
    <name type="scientific">Pontibacterium sinense</name>
    <dbReference type="NCBI Taxonomy" id="2781979"/>
    <lineage>
        <taxon>Bacteria</taxon>
        <taxon>Pseudomonadati</taxon>
        <taxon>Pseudomonadota</taxon>
        <taxon>Gammaproteobacteria</taxon>
        <taxon>Oceanospirillales</taxon>
        <taxon>Oceanospirillaceae</taxon>
        <taxon>Pontibacterium</taxon>
    </lineage>
</organism>
<dbReference type="Proteomes" id="UP000640333">
    <property type="component" value="Unassembled WGS sequence"/>
</dbReference>
<sequence length="89" mass="10028">MKALITATTVLMLATTQVQAGPRCTDGNQQDWIPAEIMQQQIKDQGFKIKKFKVTSGGCYEIYGWDQTNNRVEVYFHPVSGDAVKTKMK</sequence>
<evidence type="ECO:0000313" key="3">
    <source>
        <dbReference type="EMBL" id="MBE9398171.1"/>
    </source>
</evidence>
<dbReference type="AlphaFoldDB" id="A0A8J7K7F7"/>
<feature type="domain" description="PepSY" evidence="2">
    <location>
        <begin position="5"/>
        <end position="87"/>
    </location>
</feature>
<dbReference type="Pfam" id="PF13670">
    <property type="entry name" value="PepSY_2"/>
    <property type="match status" value="1"/>
</dbReference>
<comment type="caution">
    <text evidence="3">The sequence shown here is derived from an EMBL/GenBank/DDBJ whole genome shotgun (WGS) entry which is preliminary data.</text>
</comment>
<keyword evidence="1" id="KW-0732">Signal</keyword>